<dbReference type="GO" id="GO:0046872">
    <property type="term" value="F:metal ion binding"/>
    <property type="evidence" value="ECO:0007669"/>
    <property type="project" value="UniProtKB-KW"/>
</dbReference>
<dbReference type="CDD" id="cd01335">
    <property type="entry name" value="Radical_SAM"/>
    <property type="match status" value="1"/>
</dbReference>
<keyword evidence="5" id="KW-0411">Iron-sulfur</keyword>
<dbReference type="GO" id="GO:0051536">
    <property type="term" value="F:iron-sulfur cluster binding"/>
    <property type="evidence" value="ECO:0007669"/>
    <property type="project" value="UniProtKB-KW"/>
</dbReference>
<keyword evidence="2" id="KW-0949">S-adenosyl-L-methionine</keyword>
<dbReference type="SFLD" id="SFLDS00029">
    <property type="entry name" value="Radical_SAM"/>
    <property type="match status" value="1"/>
</dbReference>
<evidence type="ECO:0000313" key="7">
    <source>
        <dbReference type="EMBL" id="MXP78090.1"/>
    </source>
</evidence>
<gene>
    <name evidence="7" type="ORF">GN277_22855</name>
</gene>
<comment type="cofactor">
    <cofactor evidence="1">
        <name>[4Fe-4S] cluster</name>
        <dbReference type="ChEBI" id="CHEBI:49883"/>
    </cofactor>
</comment>
<evidence type="ECO:0000259" key="6">
    <source>
        <dbReference type="PROSITE" id="PS51918"/>
    </source>
</evidence>
<evidence type="ECO:0000256" key="2">
    <source>
        <dbReference type="ARBA" id="ARBA00022691"/>
    </source>
</evidence>
<dbReference type="PROSITE" id="PS51918">
    <property type="entry name" value="RADICAL_SAM"/>
    <property type="match status" value="1"/>
</dbReference>
<dbReference type="RefSeq" id="WP_159754198.1">
    <property type="nucleotide sequence ID" value="NZ_WUQX01000001.1"/>
</dbReference>
<dbReference type="EMBL" id="WUQX01000001">
    <property type="protein sequence ID" value="MXP78090.1"/>
    <property type="molecule type" value="Genomic_DNA"/>
</dbReference>
<dbReference type="InterPro" id="IPR058240">
    <property type="entry name" value="rSAM_sf"/>
</dbReference>
<feature type="domain" description="Radical SAM core" evidence="6">
    <location>
        <begin position="11"/>
        <end position="254"/>
    </location>
</feature>
<dbReference type="InterPro" id="IPR051198">
    <property type="entry name" value="BchE-like"/>
</dbReference>
<dbReference type="PANTHER" id="PTHR43409:SF4">
    <property type="entry name" value="RADICAL SAM SUPERFAMILY PROTEIN"/>
    <property type="match status" value="1"/>
</dbReference>
<dbReference type="InterPro" id="IPR007197">
    <property type="entry name" value="rSAM"/>
</dbReference>
<reference evidence="7 8" key="1">
    <citation type="submission" date="2019-12" db="EMBL/GenBank/DDBJ databases">
        <title>Sporaefaciens musculi gen. nov., sp. nov., a novel bacterium isolated from the caecum of an obese mouse.</title>
        <authorList>
            <person name="Rasmussen T.S."/>
            <person name="Streidl T."/>
            <person name="Hitch T.C.A."/>
            <person name="Wortmann E."/>
            <person name="Deptula P."/>
            <person name="Hansen M."/>
            <person name="Nielsen D.S."/>
            <person name="Clavel T."/>
            <person name="Vogensen F.K."/>
        </authorList>
    </citation>
    <scope>NUCLEOTIDE SEQUENCE [LARGE SCALE GENOMIC DNA]</scope>
    <source>
        <strain evidence="7 8">WCA-9-b2</strain>
    </source>
</reference>
<dbReference type="Proteomes" id="UP000460412">
    <property type="component" value="Unassembled WGS sequence"/>
</dbReference>
<dbReference type="SUPFAM" id="SSF102114">
    <property type="entry name" value="Radical SAM enzymes"/>
    <property type="match status" value="1"/>
</dbReference>
<dbReference type="InterPro" id="IPR006638">
    <property type="entry name" value="Elp3/MiaA/NifB-like_rSAM"/>
</dbReference>
<evidence type="ECO:0000256" key="5">
    <source>
        <dbReference type="ARBA" id="ARBA00023014"/>
    </source>
</evidence>
<comment type="caution">
    <text evidence="7">The sequence shown here is derived from an EMBL/GenBank/DDBJ whole genome shotgun (WGS) entry which is preliminary data.</text>
</comment>
<dbReference type="AlphaFoldDB" id="A0A7X3MKL0"/>
<keyword evidence="3" id="KW-0479">Metal-binding</keyword>
<dbReference type="SFLD" id="SFLDG01082">
    <property type="entry name" value="B12-binding_domain_containing"/>
    <property type="match status" value="1"/>
</dbReference>
<dbReference type="SFLD" id="SFLDG01095">
    <property type="entry name" value="Uncharacterised_Radical_SAM_Su"/>
    <property type="match status" value="1"/>
</dbReference>
<proteinExistence type="predicted"/>
<organism evidence="7 8">
    <name type="scientific">Sporofaciens musculi</name>
    <dbReference type="NCBI Taxonomy" id="2681861"/>
    <lineage>
        <taxon>Bacteria</taxon>
        <taxon>Bacillati</taxon>
        <taxon>Bacillota</taxon>
        <taxon>Clostridia</taxon>
        <taxon>Lachnospirales</taxon>
        <taxon>Lachnospiraceae</taxon>
        <taxon>Sporofaciens</taxon>
    </lineage>
</organism>
<keyword evidence="4" id="KW-0408">Iron</keyword>
<dbReference type="SMART" id="SM00729">
    <property type="entry name" value="Elp3"/>
    <property type="match status" value="1"/>
</dbReference>
<evidence type="ECO:0000256" key="4">
    <source>
        <dbReference type="ARBA" id="ARBA00023004"/>
    </source>
</evidence>
<evidence type="ECO:0000256" key="3">
    <source>
        <dbReference type="ARBA" id="ARBA00022723"/>
    </source>
</evidence>
<evidence type="ECO:0000256" key="1">
    <source>
        <dbReference type="ARBA" id="ARBA00001966"/>
    </source>
</evidence>
<protein>
    <submittedName>
        <fullName evidence="7">Radical SAM protein</fullName>
    </submittedName>
</protein>
<evidence type="ECO:0000313" key="8">
    <source>
        <dbReference type="Proteomes" id="UP000460412"/>
    </source>
</evidence>
<accession>A0A7X3MKL0</accession>
<dbReference type="Gene3D" id="3.80.30.20">
    <property type="entry name" value="tm_1862 like domain"/>
    <property type="match status" value="1"/>
</dbReference>
<dbReference type="PANTHER" id="PTHR43409">
    <property type="entry name" value="ANAEROBIC MAGNESIUM-PROTOPORPHYRIN IX MONOMETHYL ESTER CYCLASE-RELATED"/>
    <property type="match status" value="1"/>
</dbReference>
<name>A0A7X3MKL0_9FIRM</name>
<dbReference type="Pfam" id="PF04055">
    <property type="entry name" value="Radical_SAM"/>
    <property type="match status" value="1"/>
</dbReference>
<dbReference type="GO" id="GO:0003824">
    <property type="term" value="F:catalytic activity"/>
    <property type="evidence" value="ECO:0007669"/>
    <property type="project" value="InterPro"/>
</dbReference>
<dbReference type="InterPro" id="IPR023404">
    <property type="entry name" value="rSAM_horseshoe"/>
</dbReference>
<keyword evidence="8" id="KW-1185">Reference proteome</keyword>
<sequence>MEYEGQICRAPMERASFMLPIMVGCSYNRCKFCNLFRHLKYRELPLTQVEEELARVKRVGGSPKRVFLGDGNAFAQKNERLLQILEMVQQYFPECEEINMDATVTSILRRSDDELHTFSRLGVRHLYLGIESGLDDVLIFMEKDHNQAQAYEAIKRLKKAGMIFDAHIMTGVAGKGRGKENARALAEFLNQTQPAHVVNFSMFLHKEVPLYQNILEGSFIPSSELENLEEERCLLELLDTEILYDGFHDFIRFRVRGKLPKDKEKMLLRLDEAISRTSETEVYSYVQGECPALEKCDGGKVWKCD</sequence>